<comment type="caution">
    <text evidence="2">The sequence shown here is derived from an EMBL/GenBank/DDBJ whole genome shotgun (WGS) entry which is preliminary data.</text>
</comment>
<sequence length="57" mass="6956">KKKYEKMSNTTDNFLSSQIKDLKKEIVIMKERIEQIEENEKLLNIRIIFLEKELDKE</sequence>
<keyword evidence="1" id="KW-0175">Coiled coil</keyword>
<gene>
    <name evidence="2" type="ORF">DERYTH_LOCUS23720</name>
</gene>
<organism evidence="2 3">
    <name type="scientific">Dentiscutata erythropus</name>
    <dbReference type="NCBI Taxonomy" id="1348616"/>
    <lineage>
        <taxon>Eukaryota</taxon>
        <taxon>Fungi</taxon>
        <taxon>Fungi incertae sedis</taxon>
        <taxon>Mucoromycota</taxon>
        <taxon>Glomeromycotina</taxon>
        <taxon>Glomeromycetes</taxon>
        <taxon>Diversisporales</taxon>
        <taxon>Gigasporaceae</taxon>
        <taxon>Dentiscutata</taxon>
    </lineage>
</organism>
<proteinExistence type="predicted"/>
<accession>A0A9N9JXS9</accession>
<feature type="non-terminal residue" evidence="2">
    <location>
        <position position="1"/>
    </location>
</feature>
<evidence type="ECO:0000256" key="1">
    <source>
        <dbReference type="SAM" id="Coils"/>
    </source>
</evidence>
<evidence type="ECO:0000313" key="3">
    <source>
        <dbReference type="Proteomes" id="UP000789405"/>
    </source>
</evidence>
<keyword evidence="3" id="KW-1185">Reference proteome</keyword>
<reference evidence="2" key="1">
    <citation type="submission" date="2021-06" db="EMBL/GenBank/DDBJ databases">
        <authorList>
            <person name="Kallberg Y."/>
            <person name="Tangrot J."/>
            <person name="Rosling A."/>
        </authorList>
    </citation>
    <scope>NUCLEOTIDE SEQUENCE</scope>
    <source>
        <strain evidence="2">MA453B</strain>
    </source>
</reference>
<dbReference type="AlphaFoldDB" id="A0A9N9JXS9"/>
<feature type="coiled-coil region" evidence="1">
    <location>
        <begin position="19"/>
        <end position="53"/>
    </location>
</feature>
<dbReference type="EMBL" id="CAJVPY010037147">
    <property type="protein sequence ID" value="CAG8802633.1"/>
    <property type="molecule type" value="Genomic_DNA"/>
</dbReference>
<name>A0A9N9JXS9_9GLOM</name>
<dbReference type="Proteomes" id="UP000789405">
    <property type="component" value="Unassembled WGS sequence"/>
</dbReference>
<protein>
    <submittedName>
        <fullName evidence="2">4669_t:CDS:1</fullName>
    </submittedName>
</protein>
<evidence type="ECO:0000313" key="2">
    <source>
        <dbReference type="EMBL" id="CAG8802633.1"/>
    </source>
</evidence>